<keyword evidence="2" id="KW-1185">Reference proteome</keyword>
<reference evidence="1 2" key="1">
    <citation type="journal article" date="2020" name="Cell">
        <title>Large-Scale Comparative Analyses of Tick Genomes Elucidate Their Genetic Diversity and Vector Capacities.</title>
        <authorList>
            <consortium name="Tick Genome and Microbiome Consortium (TIGMIC)"/>
            <person name="Jia N."/>
            <person name="Wang J."/>
            <person name="Shi W."/>
            <person name="Du L."/>
            <person name="Sun Y."/>
            <person name="Zhan W."/>
            <person name="Jiang J.F."/>
            <person name="Wang Q."/>
            <person name="Zhang B."/>
            <person name="Ji P."/>
            <person name="Bell-Sakyi L."/>
            <person name="Cui X.M."/>
            <person name="Yuan T.T."/>
            <person name="Jiang B.G."/>
            <person name="Yang W.F."/>
            <person name="Lam T.T."/>
            <person name="Chang Q.C."/>
            <person name="Ding S.J."/>
            <person name="Wang X.J."/>
            <person name="Zhu J.G."/>
            <person name="Ruan X.D."/>
            <person name="Zhao L."/>
            <person name="Wei J.T."/>
            <person name="Ye R.Z."/>
            <person name="Que T.C."/>
            <person name="Du C.H."/>
            <person name="Zhou Y.H."/>
            <person name="Cheng J.X."/>
            <person name="Dai P.F."/>
            <person name="Guo W.B."/>
            <person name="Han X.H."/>
            <person name="Huang E.J."/>
            <person name="Li L.F."/>
            <person name="Wei W."/>
            <person name="Gao Y.C."/>
            <person name="Liu J.Z."/>
            <person name="Shao H.Z."/>
            <person name="Wang X."/>
            <person name="Wang C.C."/>
            <person name="Yang T.C."/>
            <person name="Huo Q.B."/>
            <person name="Li W."/>
            <person name="Chen H.Y."/>
            <person name="Chen S.E."/>
            <person name="Zhou L.G."/>
            <person name="Ni X.B."/>
            <person name="Tian J.H."/>
            <person name="Sheng Y."/>
            <person name="Liu T."/>
            <person name="Pan Y.S."/>
            <person name="Xia L.Y."/>
            <person name="Li J."/>
            <person name="Zhao F."/>
            <person name="Cao W.C."/>
        </authorList>
    </citation>
    <scope>NUCLEOTIDE SEQUENCE [LARGE SCALE GENOMIC DNA]</scope>
    <source>
        <strain evidence="1">Iper-2018</strain>
    </source>
</reference>
<gene>
    <name evidence="1" type="ORF">HPB47_023494</name>
</gene>
<name>A0AC60QZI1_IXOPE</name>
<organism evidence="1 2">
    <name type="scientific">Ixodes persulcatus</name>
    <name type="common">Taiga tick</name>
    <dbReference type="NCBI Taxonomy" id="34615"/>
    <lineage>
        <taxon>Eukaryota</taxon>
        <taxon>Metazoa</taxon>
        <taxon>Ecdysozoa</taxon>
        <taxon>Arthropoda</taxon>
        <taxon>Chelicerata</taxon>
        <taxon>Arachnida</taxon>
        <taxon>Acari</taxon>
        <taxon>Parasitiformes</taxon>
        <taxon>Ixodida</taxon>
        <taxon>Ixodoidea</taxon>
        <taxon>Ixodidae</taxon>
        <taxon>Ixodinae</taxon>
        <taxon>Ixodes</taxon>
    </lineage>
</organism>
<proteinExistence type="predicted"/>
<dbReference type="EMBL" id="JABSTQ010000939">
    <property type="protein sequence ID" value="KAG0445100.1"/>
    <property type="molecule type" value="Genomic_DNA"/>
</dbReference>
<protein>
    <submittedName>
        <fullName evidence="1">Uncharacterized protein</fullName>
    </submittedName>
</protein>
<evidence type="ECO:0000313" key="2">
    <source>
        <dbReference type="Proteomes" id="UP000805193"/>
    </source>
</evidence>
<accession>A0AC60QZI1</accession>
<evidence type="ECO:0000313" key="1">
    <source>
        <dbReference type="EMBL" id="KAG0445100.1"/>
    </source>
</evidence>
<comment type="caution">
    <text evidence="1">The sequence shown here is derived from an EMBL/GenBank/DDBJ whole genome shotgun (WGS) entry which is preliminary data.</text>
</comment>
<sequence>MSVPVEAGLHIRRTFEHVPRLRQMNANGTTFLVLNGSASGLNYSSVVDMDVFTGHDYMYITSIPAVRAFFYCIYVLIFVTGICGNILVCFVVFNKNSMQTVTNFFIANLALSDILLCALAVPFTPLYHFMTTWAFGSLLCHLVPYAQGVSVYISAFTLMAIAIDRFFVVIYPFRPRMRLSVCFTIIVSVWVTSALLTLPYGIFMGLIEDPQNGKRYYCEEEWPSEVNRKTFSSLTTTLQFLVPLSIVTFCYVRVCCRLQDRVRAKPGARSLKEMERKRTRRTNRMLISMVLIFAVSWMPLNLYNLVADFYIPASKWPYSNAFFFLSHAIAMSSTCYNPFLYAWLNENFRKEFKLVLPGFILPHLAAERAADNATKLERTLNGRDTNTVQETITTRNKSRSDLFSERRSSQATCARYVASSNPEVVLLELPIDTESHEVLLTAI</sequence>
<dbReference type="Proteomes" id="UP000805193">
    <property type="component" value="Unassembled WGS sequence"/>
</dbReference>